<evidence type="ECO:0000256" key="1">
    <source>
        <dbReference type="SAM" id="MobiDB-lite"/>
    </source>
</evidence>
<dbReference type="PRINTS" id="PR01217">
    <property type="entry name" value="PRICHEXTENSN"/>
</dbReference>
<keyword evidence="5" id="KW-1185">Reference proteome</keyword>
<comment type="caution">
    <text evidence="4">The sequence shown here is derived from an EMBL/GenBank/DDBJ whole genome shotgun (WGS) entry which is preliminary data.</text>
</comment>
<dbReference type="PANTHER" id="PTHR35273">
    <property type="entry name" value="ALPHA-1,4 POLYGALACTOSAMINIDASE, PUTATIVE (AFU_ORTHOLOGUE AFUA_3G07890)-RELATED"/>
    <property type="match status" value="1"/>
</dbReference>
<feature type="compositionally biased region" description="Pro residues" evidence="1">
    <location>
        <begin position="307"/>
        <end position="363"/>
    </location>
</feature>
<dbReference type="Pfam" id="PF03537">
    <property type="entry name" value="Glyco_hydro_114"/>
    <property type="match status" value="1"/>
</dbReference>
<feature type="chain" id="PRO_5033058908" description="Glycoside-hydrolase family GH114 TIM-barrel domain-containing protein" evidence="2">
    <location>
        <begin position="27"/>
        <end position="703"/>
    </location>
</feature>
<feature type="region of interest" description="Disordered" evidence="1">
    <location>
        <begin position="269"/>
        <end position="374"/>
    </location>
</feature>
<dbReference type="InterPro" id="IPR017853">
    <property type="entry name" value="GH"/>
</dbReference>
<organism evidence="4 5">
    <name type="scientific">Edaphochlamys debaryana</name>
    <dbReference type="NCBI Taxonomy" id="47281"/>
    <lineage>
        <taxon>Eukaryota</taxon>
        <taxon>Viridiplantae</taxon>
        <taxon>Chlorophyta</taxon>
        <taxon>core chlorophytes</taxon>
        <taxon>Chlorophyceae</taxon>
        <taxon>CS clade</taxon>
        <taxon>Chlamydomonadales</taxon>
        <taxon>Chlamydomonadales incertae sedis</taxon>
        <taxon>Edaphochlamys</taxon>
    </lineage>
</organism>
<dbReference type="OrthoDB" id="531126at2759"/>
<proteinExistence type="predicted"/>
<name>A0A835XXC9_9CHLO</name>
<evidence type="ECO:0000256" key="2">
    <source>
        <dbReference type="SAM" id="SignalP"/>
    </source>
</evidence>
<dbReference type="InterPro" id="IPR021986">
    <property type="entry name" value="Spherulin4"/>
</dbReference>
<feature type="compositionally biased region" description="Pro residues" evidence="1">
    <location>
        <begin position="276"/>
        <end position="294"/>
    </location>
</feature>
<dbReference type="SUPFAM" id="SSF51445">
    <property type="entry name" value="(Trans)glycosidases"/>
    <property type="match status" value="1"/>
</dbReference>
<dbReference type="Gene3D" id="3.20.20.70">
    <property type="entry name" value="Aldolase class I"/>
    <property type="match status" value="1"/>
</dbReference>
<dbReference type="Proteomes" id="UP000612055">
    <property type="component" value="Unassembled WGS sequence"/>
</dbReference>
<keyword evidence="2" id="KW-0732">Signal</keyword>
<dbReference type="Pfam" id="PF12138">
    <property type="entry name" value="Spherulin4"/>
    <property type="match status" value="1"/>
</dbReference>
<feature type="compositionally biased region" description="Basic residues" evidence="1">
    <location>
        <begin position="295"/>
        <end position="304"/>
    </location>
</feature>
<dbReference type="AlphaFoldDB" id="A0A835XXC9"/>
<evidence type="ECO:0000313" key="5">
    <source>
        <dbReference type="Proteomes" id="UP000612055"/>
    </source>
</evidence>
<gene>
    <name evidence="4" type="ORF">HYH03_010888</name>
</gene>
<evidence type="ECO:0000259" key="3">
    <source>
        <dbReference type="Pfam" id="PF03537"/>
    </source>
</evidence>
<dbReference type="EMBL" id="JAEHOE010000059">
    <property type="protein sequence ID" value="KAG2490733.1"/>
    <property type="molecule type" value="Genomic_DNA"/>
</dbReference>
<dbReference type="InterPro" id="IPR004352">
    <property type="entry name" value="GH114_TIM-barrel"/>
</dbReference>
<accession>A0A835XXC9</accession>
<feature type="signal peptide" evidence="2">
    <location>
        <begin position="1"/>
        <end position="26"/>
    </location>
</feature>
<dbReference type="InterPro" id="IPR013785">
    <property type="entry name" value="Aldolase_TIM"/>
</dbReference>
<protein>
    <recommendedName>
        <fullName evidence="3">Glycoside-hydrolase family GH114 TIM-barrel domain-containing protein</fullName>
    </recommendedName>
</protein>
<dbReference type="PANTHER" id="PTHR35273:SF2">
    <property type="entry name" value="ALPHA-GALACTOSIDASE"/>
    <property type="match status" value="1"/>
</dbReference>
<reference evidence="4" key="1">
    <citation type="journal article" date="2020" name="bioRxiv">
        <title>Comparative genomics of Chlamydomonas.</title>
        <authorList>
            <person name="Craig R.J."/>
            <person name="Hasan A.R."/>
            <person name="Ness R.W."/>
            <person name="Keightley P.D."/>
        </authorList>
    </citation>
    <scope>NUCLEOTIDE SEQUENCE</scope>
    <source>
        <strain evidence="4">CCAP 11/70</strain>
    </source>
</reference>
<evidence type="ECO:0000313" key="4">
    <source>
        <dbReference type="EMBL" id="KAG2490733.1"/>
    </source>
</evidence>
<sequence>MYAVNTFIVSALMATVAISLSGSAGAVDCPADPRGMGVMIPLYVDPEDLALIDRVAAYGSSCTVSALVSGEGTGPPQDHVIHMAAFKRLADAGVKLYGYVHTLIAAPDTAVRRVADVTADIRTWFDHYGTVLTGIFVDEVEEEPSNANALSYYGALADVIHARGGRVVFNPGTQIGCRLAGLADVYVRFESSAADWRSEVRDGARCDCASSAACALLVYRQDDGSAGALQGLVAQAEDRGFSFVYLTDDRLPNPWDALPSYWPAFMRAVTGSSGPTPTPSPSPSPSPRPQPQPRPRPRPRRSKPSPRASPQPSPKPSPKPSPSPSPKPSPSPSPKPSPSPSPKPSPSPSPKPSPSPSPSPAPTPAGIWRPSGPHRWQWQLTGSNFRPMLMTKPDVIDVDVDAVEDMLAQAKQLSIARTSYKLICYFSSGTFEEFRTDADAERGVDWAAVYRTLGGMGGTAAGKAVPGPLFLQYMDYPWVDEIWFAIDSTAARDVLVQQVMIPRMQSAVRAGCDAIEMDNVDTYQNVPQTSKKRGVTLAQNLAYNQALLDAAHGLGLSVGLKNAVGMLTERFADGRRVADAYDWFLSEECYTYDECDSYQKSIKRPASVFAVEYCDAIKAFGDPEMVNLKPPCVCGIATSPAWNDPSGVVMNLLIKHVNLETQGADCRDYCARPGVTCAAPAGSDPAACAVSKSADICPSYSIV</sequence>
<feature type="domain" description="Glycoside-hydrolase family GH114 TIM-barrel" evidence="3">
    <location>
        <begin position="375"/>
        <end position="614"/>
    </location>
</feature>